<dbReference type="RefSeq" id="WP_182501646.1">
    <property type="nucleotide sequence ID" value="NZ_JACJHX010000002.1"/>
</dbReference>
<dbReference type="InterPro" id="IPR003593">
    <property type="entry name" value="AAA+_ATPase"/>
</dbReference>
<evidence type="ECO:0000256" key="5">
    <source>
        <dbReference type="ARBA" id="ARBA00023163"/>
    </source>
</evidence>
<comment type="caution">
    <text evidence="7">The sequence shown here is derived from an EMBL/GenBank/DDBJ whole genome shotgun (WGS) entry which is preliminary data.</text>
</comment>
<dbReference type="SUPFAM" id="SSF53822">
    <property type="entry name" value="Periplasmic binding protein-like I"/>
    <property type="match status" value="1"/>
</dbReference>
<dbReference type="SUPFAM" id="SSF52540">
    <property type="entry name" value="P-loop containing nucleoside triphosphate hydrolases"/>
    <property type="match status" value="1"/>
</dbReference>
<evidence type="ECO:0000256" key="1">
    <source>
        <dbReference type="ARBA" id="ARBA00022741"/>
    </source>
</evidence>
<keyword evidence="4" id="KW-0238">DNA-binding</keyword>
<reference evidence="7 8" key="1">
    <citation type="submission" date="2020-08" db="EMBL/GenBank/DDBJ databases">
        <title>Genomic Encyclopedia of Type Strains, Phase IV (KMG-IV): sequencing the most valuable type-strain genomes for metagenomic binning, comparative biology and taxonomic classification.</title>
        <authorList>
            <person name="Goeker M."/>
        </authorList>
    </citation>
    <scope>NUCLEOTIDE SEQUENCE [LARGE SCALE GENOMIC DNA]</scope>
    <source>
        <strain evidence="7 8">DSM 105481</strain>
    </source>
</reference>
<dbReference type="PROSITE" id="PS50045">
    <property type="entry name" value="SIGMA54_INTERACT_4"/>
    <property type="match status" value="1"/>
</dbReference>
<name>A0ABR6CLY1_9BACI</name>
<dbReference type="Gene3D" id="1.10.8.60">
    <property type="match status" value="1"/>
</dbReference>
<dbReference type="PROSITE" id="PS00675">
    <property type="entry name" value="SIGMA54_INTERACT_1"/>
    <property type="match status" value="1"/>
</dbReference>
<dbReference type="InterPro" id="IPR009057">
    <property type="entry name" value="Homeodomain-like_sf"/>
</dbReference>
<feature type="domain" description="Sigma-54 factor interaction" evidence="6">
    <location>
        <begin position="638"/>
        <end position="869"/>
    </location>
</feature>
<evidence type="ECO:0000313" key="8">
    <source>
        <dbReference type="Proteomes" id="UP000626697"/>
    </source>
</evidence>
<dbReference type="InterPro" id="IPR002078">
    <property type="entry name" value="Sigma_54_int"/>
</dbReference>
<dbReference type="InterPro" id="IPR028082">
    <property type="entry name" value="Peripla_BP_I"/>
</dbReference>
<gene>
    <name evidence="7" type="ORF">HNP81_000843</name>
</gene>
<keyword evidence="1" id="KW-0547">Nucleotide-binding</keyword>
<dbReference type="SUPFAM" id="SSF46689">
    <property type="entry name" value="Homeodomain-like"/>
    <property type="match status" value="1"/>
</dbReference>
<dbReference type="PANTHER" id="PTHR32071:SF57">
    <property type="entry name" value="C4-DICARBOXYLATE TRANSPORT TRANSCRIPTIONAL REGULATORY PROTEIN DCTD"/>
    <property type="match status" value="1"/>
</dbReference>
<proteinExistence type="predicted"/>
<dbReference type="SMART" id="SM00382">
    <property type="entry name" value="AAA"/>
    <property type="match status" value="1"/>
</dbReference>
<dbReference type="PROSITE" id="PS00676">
    <property type="entry name" value="SIGMA54_INTERACT_2"/>
    <property type="match status" value="1"/>
</dbReference>
<dbReference type="Pfam" id="PF02954">
    <property type="entry name" value="HTH_8"/>
    <property type="match status" value="1"/>
</dbReference>
<evidence type="ECO:0000256" key="3">
    <source>
        <dbReference type="ARBA" id="ARBA00023015"/>
    </source>
</evidence>
<evidence type="ECO:0000256" key="4">
    <source>
        <dbReference type="ARBA" id="ARBA00023125"/>
    </source>
</evidence>
<dbReference type="Proteomes" id="UP000626697">
    <property type="component" value="Unassembled WGS sequence"/>
</dbReference>
<dbReference type="Pfam" id="PF25601">
    <property type="entry name" value="AAA_lid_14"/>
    <property type="match status" value="1"/>
</dbReference>
<dbReference type="CDD" id="cd00009">
    <property type="entry name" value="AAA"/>
    <property type="match status" value="1"/>
</dbReference>
<dbReference type="EMBL" id="JACJHX010000002">
    <property type="protein sequence ID" value="MBA9025560.1"/>
    <property type="molecule type" value="Genomic_DNA"/>
</dbReference>
<evidence type="ECO:0000259" key="6">
    <source>
        <dbReference type="PROSITE" id="PS50045"/>
    </source>
</evidence>
<dbReference type="Pfam" id="PF00158">
    <property type="entry name" value="Sigma54_activat"/>
    <property type="match status" value="1"/>
</dbReference>
<dbReference type="Gene3D" id="1.10.10.60">
    <property type="entry name" value="Homeodomain-like"/>
    <property type="match status" value="1"/>
</dbReference>
<dbReference type="PRINTS" id="PR01590">
    <property type="entry name" value="HTHFIS"/>
</dbReference>
<organism evidence="7 8">
    <name type="scientific">Peribacillus huizhouensis</name>
    <dbReference type="NCBI Taxonomy" id="1501239"/>
    <lineage>
        <taxon>Bacteria</taxon>
        <taxon>Bacillati</taxon>
        <taxon>Bacillota</taxon>
        <taxon>Bacilli</taxon>
        <taxon>Bacillales</taxon>
        <taxon>Bacillaceae</taxon>
        <taxon>Peribacillus</taxon>
    </lineage>
</organism>
<keyword evidence="5" id="KW-0804">Transcription</keyword>
<protein>
    <submittedName>
        <fullName evidence="7">Transcriptional regulator with PAS, ATPase and Fis domain/ABC-type branched-subunit amino acid transport system substrate-binding protein</fullName>
    </submittedName>
</protein>
<dbReference type="InterPro" id="IPR027417">
    <property type="entry name" value="P-loop_NTPase"/>
</dbReference>
<dbReference type="InterPro" id="IPR025662">
    <property type="entry name" value="Sigma_54_int_dom_ATP-bd_1"/>
</dbReference>
<dbReference type="InterPro" id="IPR039570">
    <property type="entry name" value="AmiC_PBP1"/>
</dbReference>
<evidence type="ECO:0000256" key="2">
    <source>
        <dbReference type="ARBA" id="ARBA00022840"/>
    </source>
</evidence>
<sequence>MDNLELKVGILFSLTGTTSITEQGLHQASLLAIRHINESGGINGKKLVPIVEDVASDPYLAARKAEKLITSDKVAAIVGLYTSGCRKIVIPVLEKHNALLFYPTFYEGSEQHPNVIYCGSLPNQQLLDFIPWLIQNVGKSFYLLGSDYIYPLETNRHIRQLIQTNGGTIYGAKYVALGHQNFAKTINEIRGMNPDIIFSTLVGDSALSFYQQHEQHGLHQPIASTVSAETEIAALHPYKAIGHYSCFPYFSSIDSDSNNKFITEYRRTYGTDVISSMIESAYNSVLLLAEALKRTDTISTDSIRGALSGLSLETPQGKVMYDVATQHFWLNSRIGKVNETGQFTIVWESGKPIEPIPFLEHNLSDSTLDFNPIDDTFHLKSKIMQHDSLLTMLKKSLSALPVPFGYFDEDGVMLEIFNSSLIHTQLHELKPGANGYRGSLGKSGIGLALRKYSTSYEETRELRTGDTQYGTTTVGFPIIGNSGVRKGVLAVWITDTGPESTELLLKSIASIVHVCANMADIEEEQRTISDVLHGVSAQLTKSLFVIKEGRVLFQNQTADTLFKRKRDLVNSVLLEISSEQEESIENFVRTLRREDSDESYEVKVIYKNSMHFIYFKLLPRQMHRFSLKERRNLTTNDLIGSNELFLQTIGYARSAAKTKANVLLLGESGTGKEMFARAIHNESKRKEKPFIAINCASISKELINSELFGYEDGAFTGAKKGGNAGKFEIANGGTLFLDEIGDMPIDLQSTLLRVLQEKEVVRVGGYKPIPVDVRIIAATNKNLFQEIAYNGSFRSDLYYRLNVFTIELIPLRKRTEDIIKLSSYYLEELSADLGQPRKELSTEAAELIRKYNWPGNIRELNNVIERAFYLAEDSPFIMVDHLPQFIIHNSNALGVNTRDLLIESLPDGANIEAFKQKSDEHERQVYIQTLMNHKWNISKTAKQLGISRTTLYRKLKEHNIQARKVKL</sequence>
<dbReference type="InterPro" id="IPR058031">
    <property type="entry name" value="AAA_lid_NorR"/>
</dbReference>
<dbReference type="PROSITE" id="PS00688">
    <property type="entry name" value="SIGMA54_INTERACT_3"/>
    <property type="match status" value="1"/>
</dbReference>
<dbReference type="PANTHER" id="PTHR32071">
    <property type="entry name" value="TRANSCRIPTIONAL REGULATORY PROTEIN"/>
    <property type="match status" value="1"/>
</dbReference>
<dbReference type="Gene3D" id="3.40.50.300">
    <property type="entry name" value="P-loop containing nucleotide triphosphate hydrolases"/>
    <property type="match status" value="1"/>
</dbReference>
<evidence type="ECO:0000313" key="7">
    <source>
        <dbReference type="EMBL" id="MBA9025560.1"/>
    </source>
</evidence>
<dbReference type="Gene3D" id="3.40.50.2300">
    <property type="match status" value="2"/>
</dbReference>
<dbReference type="InterPro" id="IPR025944">
    <property type="entry name" value="Sigma_54_int_dom_CS"/>
</dbReference>
<dbReference type="CDD" id="cd06357">
    <property type="entry name" value="PBP1_AmiC"/>
    <property type="match status" value="1"/>
</dbReference>
<dbReference type="Pfam" id="PF13433">
    <property type="entry name" value="Peripla_BP_5"/>
    <property type="match status" value="1"/>
</dbReference>
<keyword evidence="8" id="KW-1185">Reference proteome</keyword>
<accession>A0ABR6CLY1</accession>
<dbReference type="InterPro" id="IPR002197">
    <property type="entry name" value="HTH_Fis"/>
</dbReference>
<keyword evidence="3" id="KW-0805">Transcription regulation</keyword>
<dbReference type="InterPro" id="IPR025943">
    <property type="entry name" value="Sigma_54_int_dom_ATP-bd_2"/>
</dbReference>
<keyword evidence="2" id="KW-0067">ATP-binding</keyword>